<dbReference type="Proteomes" id="UP000298138">
    <property type="component" value="Unassembled WGS sequence"/>
</dbReference>
<name>A0A4S2MNH6_9PEZI</name>
<proteinExistence type="predicted"/>
<reference evidence="3 4" key="1">
    <citation type="submission" date="2019-04" db="EMBL/GenBank/DDBJ databases">
        <title>Comparative genomics and transcriptomics to analyze fruiting body development in filamentous ascomycetes.</title>
        <authorList>
            <consortium name="DOE Joint Genome Institute"/>
            <person name="Lutkenhaus R."/>
            <person name="Traeger S."/>
            <person name="Breuer J."/>
            <person name="Kuo A."/>
            <person name="Lipzen A."/>
            <person name="Pangilinan J."/>
            <person name="Dilworth D."/>
            <person name="Sandor L."/>
            <person name="Poggeler S."/>
            <person name="Barry K."/>
            <person name="Grigoriev I.V."/>
            <person name="Nowrousian M."/>
        </authorList>
    </citation>
    <scope>NUCLEOTIDE SEQUENCE [LARGE SCALE GENOMIC DNA]</scope>
    <source>
        <strain evidence="3 4">CBS 389.68</strain>
    </source>
</reference>
<evidence type="ECO:0000259" key="2">
    <source>
        <dbReference type="SMART" id="SM01140"/>
    </source>
</evidence>
<feature type="region of interest" description="Disordered" evidence="1">
    <location>
        <begin position="64"/>
        <end position="115"/>
    </location>
</feature>
<dbReference type="SUPFAM" id="SSF48371">
    <property type="entry name" value="ARM repeat"/>
    <property type="match status" value="1"/>
</dbReference>
<protein>
    <recommendedName>
        <fullName evidence="2">Formin GTPase-binding domain-containing protein</fullName>
    </recommendedName>
</protein>
<evidence type="ECO:0000313" key="3">
    <source>
        <dbReference type="EMBL" id="TGZ78706.1"/>
    </source>
</evidence>
<dbReference type="GO" id="GO:0003779">
    <property type="term" value="F:actin binding"/>
    <property type="evidence" value="ECO:0007669"/>
    <property type="project" value="InterPro"/>
</dbReference>
<feature type="compositionally biased region" description="Basic and acidic residues" evidence="1">
    <location>
        <begin position="65"/>
        <end position="75"/>
    </location>
</feature>
<dbReference type="Gene3D" id="1.25.10.10">
    <property type="entry name" value="Leucine-rich Repeat Variant"/>
    <property type="match status" value="1"/>
</dbReference>
<dbReference type="SMART" id="SM01140">
    <property type="entry name" value="Drf_GBD"/>
    <property type="match status" value="1"/>
</dbReference>
<dbReference type="OrthoDB" id="2155261at2759"/>
<dbReference type="InterPro" id="IPR010473">
    <property type="entry name" value="GTPase-bd"/>
</dbReference>
<accession>A0A4S2MNH6</accession>
<evidence type="ECO:0000256" key="1">
    <source>
        <dbReference type="SAM" id="MobiDB-lite"/>
    </source>
</evidence>
<dbReference type="InterPro" id="IPR011989">
    <property type="entry name" value="ARM-like"/>
</dbReference>
<dbReference type="AlphaFoldDB" id="A0A4S2MNH6"/>
<sequence length="508" mass="56952">MESMRHLKNYLDVPENRKDVMRDLPISVKQEFVRGGMQIDKFSTDVPPASPSGVLGLSFFKKSKPKNDVRSKSRGADSSSRSASPNKRTRPLSKSFSAHMDVLVPGSPTKKTKNDKSIHLPLSNGAHNNGPPSPAISVAYSPEEWVSWLKEAGRRRNFGQRMFVEDLTSSTYDLELGMKDVNKDKLHKLRLVLRNEALRWIEAFLNLGGMESLWAVIERVLGVEWREDHEDALYHELLLCLKGLCTTSLALQKLAEMASLIFPRLLTNLFDEDKKGPAEFTTRGIIISLLFMHLSTAPTSSRPLRARRILTWLANKPPTPARRPLDLEIFHSISSAHLHRDTDPVPYTPRPYQNWTKELANTTKEVFWIFLHSANIIPLLPSSRTSSSSYASRHFPLPRPPQPAAAHVGGVEWEATTYIAAHVDLANACIACLVSSEERNEVRREMRNSGWEKVLGGALRLIKDGLHGEAVHDGLRTWVRAASEDGWETVGVRCGIFRGAEPQTPGSR</sequence>
<gene>
    <name evidence="3" type="ORF">EX30DRAFT_383376</name>
</gene>
<dbReference type="InterPro" id="IPR016024">
    <property type="entry name" value="ARM-type_fold"/>
</dbReference>
<dbReference type="GO" id="GO:0031267">
    <property type="term" value="F:small GTPase binding"/>
    <property type="evidence" value="ECO:0007669"/>
    <property type="project" value="InterPro"/>
</dbReference>
<dbReference type="InParanoid" id="A0A4S2MNH6"/>
<dbReference type="GO" id="GO:0030036">
    <property type="term" value="P:actin cytoskeleton organization"/>
    <property type="evidence" value="ECO:0007669"/>
    <property type="project" value="InterPro"/>
</dbReference>
<keyword evidence="4" id="KW-1185">Reference proteome</keyword>
<organism evidence="3 4">
    <name type="scientific">Ascodesmis nigricans</name>
    <dbReference type="NCBI Taxonomy" id="341454"/>
    <lineage>
        <taxon>Eukaryota</taxon>
        <taxon>Fungi</taxon>
        <taxon>Dikarya</taxon>
        <taxon>Ascomycota</taxon>
        <taxon>Pezizomycotina</taxon>
        <taxon>Pezizomycetes</taxon>
        <taxon>Pezizales</taxon>
        <taxon>Ascodesmidaceae</taxon>
        <taxon>Ascodesmis</taxon>
    </lineage>
</organism>
<dbReference type="EMBL" id="ML220138">
    <property type="protein sequence ID" value="TGZ78706.1"/>
    <property type="molecule type" value="Genomic_DNA"/>
</dbReference>
<feature type="domain" description="Formin GTPase-binding" evidence="2">
    <location>
        <begin position="1"/>
        <end position="293"/>
    </location>
</feature>
<evidence type="ECO:0000313" key="4">
    <source>
        <dbReference type="Proteomes" id="UP000298138"/>
    </source>
</evidence>